<comment type="caution">
    <text evidence="4">The sequence shown here is derived from an EMBL/GenBank/DDBJ whole genome shotgun (WGS) entry which is preliminary data.</text>
</comment>
<dbReference type="PANTHER" id="PTHR31147:SF66">
    <property type="entry name" value="OS05G0315700 PROTEIN"/>
    <property type="match status" value="1"/>
</dbReference>
<feature type="compositionally biased region" description="Polar residues" evidence="3">
    <location>
        <begin position="611"/>
        <end position="639"/>
    </location>
</feature>
<proteinExistence type="inferred from homology"/>
<evidence type="ECO:0000256" key="3">
    <source>
        <dbReference type="SAM" id="MobiDB-lite"/>
    </source>
</evidence>
<organism evidence="4 5">
    <name type="scientific">Zingiber officinale</name>
    <name type="common">Ginger</name>
    <name type="synonym">Amomum zingiber</name>
    <dbReference type="NCBI Taxonomy" id="94328"/>
    <lineage>
        <taxon>Eukaryota</taxon>
        <taxon>Viridiplantae</taxon>
        <taxon>Streptophyta</taxon>
        <taxon>Embryophyta</taxon>
        <taxon>Tracheophyta</taxon>
        <taxon>Spermatophyta</taxon>
        <taxon>Magnoliopsida</taxon>
        <taxon>Liliopsida</taxon>
        <taxon>Zingiberales</taxon>
        <taxon>Zingiberaceae</taxon>
        <taxon>Zingiber</taxon>
    </lineage>
</organism>
<dbReference type="EMBL" id="JACMSC010000022">
    <property type="protein sequence ID" value="KAG6468637.1"/>
    <property type="molecule type" value="Genomic_DNA"/>
</dbReference>
<gene>
    <name evidence="4" type="ORF">ZIOFF_073326</name>
</gene>
<evidence type="ECO:0000313" key="5">
    <source>
        <dbReference type="Proteomes" id="UP000734854"/>
    </source>
</evidence>
<evidence type="ECO:0000313" key="4">
    <source>
        <dbReference type="EMBL" id="KAG6468637.1"/>
    </source>
</evidence>
<name>A0A8J5C4Z5_ZINOF</name>
<evidence type="ECO:0000256" key="1">
    <source>
        <dbReference type="ARBA" id="ARBA00009861"/>
    </source>
</evidence>
<dbReference type="Proteomes" id="UP000734854">
    <property type="component" value="Unassembled WGS sequence"/>
</dbReference>
<reference evidence="4 5" key="1">
    <citation type="submission" date="2020-08" db="EMBL/GenBank/DDBJ databases">
        <title>Plant Genome Project.</title>
        <authorList>
            <person name="Zhang R.-G."/>
        </authorList>
    </citation>
    <scope>NUCLEOTIDE SEQUENCE [LARGE SCALE GENOMIC DNA]</scope>
    <source>
        <tissue evidence="4">Rhizome</tissue>
    </source>
</reference>
<comment type="similarity">
    <text evidence="1">Belongs to the plant acyltransferase family.</text>
</comment>
<dbReference type="Gene3D" id="3.30.559.10">
    <property type="entry name" value="Chloramphenicol acetyltransferase-like domain"/>
    <property type="match status" value="2"/>
</dbReference>
<dbReference type="AlphaFoldDB" id="A0A8J5C4Z5"/>
<dbReference type="InterPro" id="IPR050898">
    <property type="entry name" value="Plant_acyltransferase"/>
</dbReference>
<evidence type="ECO:0008006" key="6">
    <source>
        <dbReference type="Google" id="ProtNLM"/>
    </source>
</evidence>
<dbReference type="InterPro" id="IPR023213">
    <property type="entry name" value="CAT-like_dom_sf"/>
</dbReference>
<dbReference type="PANTHER" id="PTHR31147">
    <property type="entry name" value="ACYL TRANSFERASE 4"/>
    <property type="match status" value="1"/>
</dbReference>
<dbReference type="GO" id="GO:0016740">
    <property type="term" value="F:transferase activity"/>
    <property type="evidence" value="ECO:0007669"/>
    <property type="project" value="UniProtKB-KW"/>
</dbReference>
<protein>
    <recommendedName>
        <fullName evidence="6">Benzyl alcohol O-benzoyltransferase</fullName>
    </recommendedName>
</protein>
<feature type="region of interest" description="Disordered" evidence="3">
    <location>
        <begin position="610"/>
        <end position="639"/>
    </location>
</feature>
<evidence type="ECO:0000256" key="2">
    <source>
        <dbReference type="ARBA" id="ARBA00022679"/>
    </source>
</evidence>
<keyword evidence="2" id="KW-0808">Transferase</keyword>
<keyword evidence="5" id="KW-1185">Reference proteome</keyword>
<dbReference type="Pfam" id="PF02458">
    <property type="entry name" value="Transferase"/>
    <property type="match status" value="1"/>
</dbReference>
<sequence length="976" mass="107697">MEEPRAISFTVQRRRPVLVAPSVPTPYQFKHLSDIDDQDGLRTQIPIIQYYRSSGDDRDPVKVVRDALARALVFYYPLAGRLREAAGRKLVVECTGEGILFVEADADVRLEQLDDALHPPIPYLDELLHDVPGSGGILHCPLMLMQVTRLQCGGFIVALRMNHTMADGAGLGQFLNAVAELACGASAPSVPPVWERHLLKSRSPPRITCVHLEYEHVKPPQIPRSSPNDDMVHRSFFFVKADIALLRRSVPAHLRDGSPFEILTSFLWRCRTRAINPAAGDVVRVCFSVNARGRQFAGLGLPPGYYGNAIVFPVAAASGGDLCSRPLCYALELVRAAKAAVTTEYMLSVADLLVLRGRPHYQVAGTYLVSDGTRSGVDEVDYGWGKPVYGGPAWGRVASIHLPFTNSKGQEGIVVPHFLPRSTMDRFSMEVDRVIKETSARSSFVPPVCMYSAYNCIHIDIPSTPGQLRHPLASSAEREHPYSVHPLWRRTVKQSTLLDRTRSTVGQGGREPCNILASLEGNPEKDVEDVEEILPQQLSSEMPLMSCHQGRLWTDTVPKGNAGQNLKGQKQVAEEALRSHQFIIKAVLFLKYHLSQLWHFQKLISGKDGTAATSKQKVSNTDPGLQKISEGNSTSAGEQIRPGNQIQQAEKGQQQDIVRHDTMAARSQINTAKVSAIPDIEEREIVADLIQGTAPDQRSTRKPELGQLLGESETGSMGKRTAMLDCSLTKREDEGEHPKIKTEVALQNSELLVFSQIMLHVEETKEKLSSFVTCGGHILVSTNFFKIIGTLAEEKEPKPTIYIVRIGEPRDKAGLLLLPPSDLCGLVGRRFGRLGCESIIHQSGKGDLMASKFFESSSFVWNHLDEFFDREDGEVAVGEREQETTQPYRSNLQVMVVVVEGSSMVLLEFQIIKLHSGCCVRDSGLASFAAVKRVLDSERILFVSPFICKVVAELESLIPELMLEEEGSAVSSSGNR</sequence>
<accession>A0A8J5C4Z5</accession>